<dbReference type="Proteomes" id="UP000295554">
    <property type="component" value="Unassembled WGS sequence"/>
</dbReference>
<feature type="compositionally biased region" description="Basic and acidic residues" evidence="1">
    <location>
        <begin position="123"/>
        <end position="132"/>
    </location>
</feature>
<evidence type="ECO:0000313" key="5">
    <source>
        <dbReference type="Proteomes" id="UP000295554"/>
    </source>
</evidence>
<keyword evidence="2" id="KW-0732">Signal</keyword>
<evidence type="ECO:0000259" key="3">
    <source>
        <dbReference type="Pfam" id="PF14346"/>
    </source>
</evidence>
<proteinExistence type="predicted"/>
<dbReference type="RefSeq" id="WP_133212923.1">
    <property type="nucleotide sequence ID" value="NZ_SMSE01000002.1"/>
</dbReference>
<organism evidence="4 5">
    <name type="scientific">Seongchinamella unica</name>
    <dbReference type="NCBI Taxonomy" id="2547392"/>
    <lineage>
        <taxon>Bacteria</taxon>
        <taxon>Pseudomonadati</taxon>
        <taxon>Pseudomonadota</taxon>
        <taxon>Gammaproteobacteria</taxon>
        <taxon>Cellvibrionales</taxon>
        <taxon>Halieaceae</taxon>
        <taxon>Seongchinamella</taxon>
    </lineage>
</organism>
<feature type="signal peptide" evidence="2">
    <location>
        <begin position="1"/>
        <end position="31"/>
    </location>
</feature>
<feature type="chain" id="PRO_5020678417" evidence="2">
    <location>
        <begin position="32"/>
        <end position="132"/>
    </location>
</feature>
<accession>A0A4R5LTB8</accession>
<dbReference type="Gene3D" id="1.20.1270.390">
    <property type="match status" value="1"/>
</dbReference>
<feature type="region of interest" description="Disordered" evidence="1">
    <location>
        <begin position="110"/>
        <end position="132"/>
    </location>
</feature>
<reference evidence="4 5" key="1">
    <citation type="submission" date="2019-03" db="EMBL/GenBank/DDBJ databases">
        <title>Seongchinamella monodicae gen. nov., sp. nov., a novel member of the Gammaproteobacteria isolated from a tidal mudflat of beach.</title>
        <authorList>
            <person name="Yang H.G."/>
            <person name="Kang J.W."/>
            <person name="Lee S.D."/>
        </authorList>
    </citation>
    <scope>NUCLEOTIDE SEQUENCE [LARGE SCALE GENOMIC DNA]</scope>
    <source>
        <strain evidence="4 5">GH4-78</strain>
    </source>
</reference>
<keyword evidence="5" id="KW-1185">Reference proteome</keyword>
<evidence type="ECO:0000256" key="1">
    <source>
        <dbReference type="SAM" id="MobiDB-lite"/>
    </source>
</evidence>
<feature type="domain" description="DUF4398" evidence="3">
    <location>
        <begin position="38"/>
        <end position="112"/>
    </location>
</feature>
<dbReference type="AlphaFoldDB" id="A0A4R5LTB8"/>
<dbReference type="EMBL" id="SMSE01000002">
    <property type="protein sequence ID" value="TDG14198.1"/>
    <property type="molecule type" value="Genomic_DNA"/>
</dbReference>
<gene>
    <name evidence="4" type="ORF">E2F43_12050</name>
</gene>
<comment type="caution">
    <text evidence="4">The sequence shown here is derived from an EMBL/GenBank/DDBJ whole genome shotgun (WGS) entry which is preliminary data.</text>
</comment>
<dbReference type="PROSITE" id="PS51257">
    <property type="entry name" value="PROKAR_LIPOPROTEIN"/>
    <property type="match status" value="1"/>
</dbReference>
<dbReference type="Pfam" id="PF14346">
    <property type="entry name" value="DUF4398"/>
    <property type="match status" value="1"/>
</dbReference>
<dbReference type="InterPro" id="IPR025511">
    <property type="entry name" value="DUF4398"/>
</dbReference>
<sequence length="132" mass="13948">MPVSRSSRKDRISVAASLAGVMLLVAGCASAPMAPTASLGDAKSAIRAAEKEGARQYAVADLDQAQQKLIMADRAVAAEKMLLAERFARESIVTAELAAARSEATKAEAINEEMRRSATALAEEMRRAGDQQ</sequence>
<protein>
    <submittedName>
        <fullName evidence="4">DUF4398 domain-containing protein</fullName>
    </submittedName>
</protein>
<name>A0A4R5LTB8_9GAMM</name>
<evidence type="ECO:0000313" key="4">
    <source>
        <dbReference type="EMBL" id="TDG14198.1"/>
    </source>
</evidence>
<dbReference type="OrthoDB" id="6370526at2"/>
<evidence type="ECO:0000256" key="2">
    <source>
        <dbReference type="SAM" id="SignalP"/>
    </source>
</evidence>